<dbReference type="GO" id="GO:0051536">
    <property type="term" value="F:iron-sulfur cluster binding"/>
    <property type="evidence" value="ECO:0007669"/>
    <property type="project" value="UniProtKB-KW"/>
</dbReference>
<dbReference type="Gene3D" id="3.30.465.10">
    <property type="match status" value="1"/>
</dbReference>
<dbReference type="HOGENOM" id="CLU_010756_0_0_0"/>
<dbReference type="InterPro" id="IPR006094">
    <property type="entry name" value="Oxid_FAD_bind_N"/>
</dbReference>
<protein>
    <recommendedName>
        <fullName evidence="10">D-lactate dehydrogenase (cytochrome)</fullName>
        <ecNumber evidence="10">1.1.2.4</ecNumber>
    </recommendedName>
</protein>
<comment type="similarity">
    <text evidence="2">Belongs to the FAD-binding oxidoreductase/transferase type 4 family.</text>
</comment>
<evidence type="ECO:0000259" key="12">
    <source>
        <dbReference type="PROSITE" id="PS51387"/>
    </source>
</evidence>
<dbReference type="OrthoDB" id="9767256at2"/>
<accession>F8E7I4</accession>
<dbReference type="GO" id="GO:0071949">
    <property type="term" value="F:FAD binding"/>
    <property type="evidence" value="ECO:0007669"/>
    <property type="project" value="InterPro"/>
</dbReference>
<dbReference type="RefSeq" id="WP_013886455.1">
    <property type="nucleotide sequence ID" value="NC_015672.1"/>
</dbReference>
<dbReference type="Pfam" id="PF01565">
    <property type="entry name" value="FAD_binding_4"/>
    <property type="match status" value="1"/>
</dbReference>
<dbReference type="InterPro" id="IPR004113">
    <property type="entry name" value="FAD-bd_oxidored_4_C"/>
</dbReference>
<keyword evidence="6" id="KW-0809">Transit peptide</keyword>
<proteinExistence type="inferred from homology"/>
<dbReference type="InterPro" id="IPR016164">
    <property type="entry name" value="FAD-linked_Oxase-like_C"/>
</dbReference>
<dbReference type="PANTHER" id="PTHR11748:SF111">
    <property type="entry name" value="D-LACTATE DEHYDROGENASE, MITOCHONDRIAL-RELATED"/>
    <property type="match status" value="1"/>
</dbReference>
<keyword evidence="4" id="KW-0479">Metal-binding</keyword>
<reference evidence="14" key="2">
    <citation type="submission" date="2011-06" db="EMBL/GenBank/DDBJ databases">
        <title>The complete genome of Flexistipes sinusarabici DSM 4947.</title>
        <authorList>
            <person name="Lucas S."/>
            <person name="Han J."/>
            <person name="Lapidus A."/>
            <person name="Bruce D."/>
            <person name="Goodwin L."/>
            <person name="Pitluck S."/>
            <person name="Peters L."/>
            <person name="Kyrpides N."/>
            <person name="Mavromatis K."/>
            <person name="Ivanova N."/>
            <person name="Mikhailova N."/>
            <person name="Chertkov O."/>
            <person name="Detter J.C."/>
            <person name="Tapia R."/>
            <person name="Han C."/>
            <person name="Land M."/>
            <person name="Hauser L."/>
            <person name="Markowitz V."/>
            <person name="Cheng J.-F."/>
            <person name="Hugenholtz P."/>
            <person name="Woyke T."/>
            <person name="Wu D."/>
            <person name="Spring S."/>
            <person name="Schroeder M."/>
            <person name="Brambilla E."/>
            <person name="Klenk H.-P."/>
            <person name="Eisen J.A."/>
        </authorList>
    </citation>
    <scope>NUCLEOTIDE SEQUENCE [LARGE SCALE GENOMIC DNA]</scope>
    <source>
        <strain evidence="14">DSM 4947 / MAS 10</strain>
    </source>
</reference>
<keyword evidence="5" id="KW-0274">FAD</keyword>
<evidence type="ECO:0000256" key="9">
    <source>
        <dbReference type="ARBA" id="ARBA00023014"/>
    </source>
</evidence>
<feature type="domain" description="4Fe-4S ferredoxin-type" evidence="11">
    <location>
        <begin position="598"/>
        <end position="627"/>
    </location>
</feature>
<dbReference type="Proteomes" id="UP000006621">
    <property type="component" value="Chromosome"/>
</dbReference>
<dbReference type="InterPro" id="IPR016169">
    <property type="entry name" value="FAD-bd_PCMH_sub2"/>
</dbReference>
<evidence type="ECO:0000256" key="10">
    <source>
        <dbReference type="ARBA" id="ARBA00038897"/>
    </source>
</evidence>
<keyword evidence="7 13" id="KW-0560">Oxidoreductase</keyword>
<dbReference type="InterPro" id="IPR017900">
    <property type="entry name" value="4Fe4S_Fe_S_CS"/>
</dbReference>
<dbReference type="GO" id="GO:1903457">
    <property type="term" value="P:lactate catabolic process"/>
    <property type="evidence" value="ECO:0007669"/>
    <property type="project" value="TreeGrafter"/>
</dbReference>
<dbReference type="InterPro" id="IPR036318">
    <property type="entry name" value="FAD-bd_PCMH-like_sf"/>
</dbReference>
<dbReference type="PROSITE" id="PS51379">
    <property type="entry name" value="4FE4S_FER_2"/>
    <property type="match status" value="1"/>
</dbReference>
<dbReference type="GO" id="GO:0008720">
    <property type="term" value="F:D-lactate dehydrogenase (NAD+) activity"/>
    <property type="evidence" value="ECO:0007669"/>
    <property type="project" value="TreeGrafter"/>
</dbReference>
<dbReference type="InterPro" id="IPR017896">
    <property type="entry name" value="4Fe4S_Fe-S-bd"/>
</dbReference>
<evidence type="ECO:0000256" key="5">
    <source>
        <dbReference type="ARBA" id="ARBA00022827"/>
    </source>
</evidence>
<dbReference type="EMBL" id="CP002858">
    <property type="protein sequence ID" value="AEI14971.1"/>
    <property type="molecule type" value="Genomic_DNA"/>
</dbReference>
<evidence type="ECO:0000256" key="8">
    <source>
        <dbReference type="ARBA" id="ARBA00023004"/>
    </source>
</evidence>
<dbReference type="Gene3D" id="1.10.1060.10">
    <property type="entry name" value="Alpha-helical ferredoxin"/>
    <property type="match status" value="1"/>
</dbReference>
<dbReference type="SUPFAM" id="SSF55103">
    <property type="entry name" value="FAD-linked oxidases, C-terminal domain"/>
    <property type="match status" value="1"/>
</dbReference>
<dbReference type="PROSITE" id="PS51387">
    <property type="entry name" value="FAD_PCMH"/>
    <property type="match status" value="1"/>
</dbReference>
<dbReference type="Gene3D" id="3.30.70.2740">
    <property type="match status" value="1"/>
</dbReference>
<dbReference type="Pfam" id="PF02913">
    <property type="entry name" value="FAD-oxidase_C"/>
    <property type="match status" value="1"/>
</dbReference>
<sequence>MPHLTNNIFDELLENIKGDVHVDKLRRSMVATDGSIYKVEPACVVYPKDEEDVRHALGFAYNYGLSVHSRGAGSGLCGSAIGKGLILDFSKYMNKLLKIDYENQYFECEPGYRFGELEEELKGSGLFFPPDPSSGEYATFGGMFGTNASGAHSVKYGNVSDYIEDAFFYLSDGSGYSLSKIREMEIQKLPDTFRKLAFLYENNKSIIHNNYPNVKYNVSGYNMRDLVNNNKLDLSKLIAGSEGTLAVVTKMRFRLKKKPAFNSLIVAYFDDIVSSSKAVQQILPMKPSGIEIMDKSLLQIAKDNDETLRDKIPDGVDNVLLIEFDGNDKDKLENTSQQAQDMLRDESLTENIYLAITEEDKAKFWAIRKAAVPILYKLKGKKKILALIEDAAVPTDKLVEYFEGVYAILKKNSVDFVVYGHIAKGLMHTRPLLNLKDPHDIDLLKNIADDFFSLINSLGGSISGEHGDGRIRTQYIKKQYPEIYELFHDVKHLFDESNLFNPEIKTHHDNNQISKFLRYGKDYRSEDLKNKLLMWPEQFVDEVEKCHGCSKCTTVTTATRMCPIYKFTRDEAASPKAKANILRMLISGSIDEESLYEKAFQHVIDHCVNCGSCYSECPSNVNIPKMSIEARGQYEKKFGSSLENKLIVNAELAGRTTRKFSKFIGFPMKLKAARKIGEIFTGVSAEREFITFPSKSLYERVSHKEGAGDIKVLYFAGCYASYIKPEIGEAAVKVLERMAVETIIPEQHCCGLPMLSKGMVRKAKNKIKANLEKWGKLLENVDYVVVTCSSCGLSLTQEWSYLVDDDTIDVIKDKFIHISDFINKFRSRLQLNETSKKIAYHMPCHLKLQKACNSSIDMLSSISGMQVEDLASHCCGIAGSWGISAKNYPLSVEIASPMINKLNTSEADYGVTDCPTCRMQMEHLSSKKIKHPVEVLSECLK</sequence>
<dbReference type="EC" id="1.1.2.4" evidence="10"/>
<dbReference type="eggNOG" id="COG0277">
    <property type="taxonomic scope" value="Bacteria"/>
</dbReference>
<organism evidence="13 14">
    <name type="scientific">Flexistipes sinusarabici (strain ATCC 49648 / DSM 4947 / MAS 10)</name>
    <dbReference type="NCBI Taxonomy" id="717231"/>
    <lineage>
        <taxon>Bacteria</taxon>
        <taxon>Pseudomonadati</taxon>
        <taxon>Deferribacterota</taxon>
        <taxon>Deferribacteres</taxon>
        <taxon>Deferribacterales</taxon>
        <taxon>Flexistipitaceae</taxon>
        <taxon>Flexistipes</taxon>
    </lineage>
</organism>
<keyword evidence="8" id="KW-0408">Iron</keyword>
<evidence type="ECO:0000256" key="7">
    <source>
        <dbReference type="ARBA" id="ARBA00023002"/>
    </source>
</evidence>
<dbReference type="eggNOG" id="COG0247">
    <property type="taxonomic scope" value="Bacteria"/>
</dbReference>
<dbReference type="AlphaFoldDB" id="F8E7I4"/>
<keyword evidence="3" id="KW-0285">Flavoprotein</keyword>
<dbReference type="GO" id="GO:0004458">
    <property type="term" value="F:D-lactate dehydrogenase (cytochrome) activity"/>
    <property type="evidence" value="ECO:0007669"/>
    <property type="project" value="UniProtKB-EC"/>
</dbReference>
<dbReference type="InterPro" id="IPR004017">
    <property type="entry name" value="Cys_rich_dom"/>
</dbReference>
<dbReference type="Pfam" id="PF02754">
    <property type="entry name" value="CCG"/>
    <property type="match status" value="2"/>
</dbReference>
<comment type="cofactor">
    <cofactor evidence="1">
        <name>FAD</name>
        <dbReference type="ChEBI" id="CHEBI:57692"/>
    </cofactor>
</comment>
<evidence type="ECO:0000256" key="6">
    <source>
        <dbReference type="ARBA" id="ARBA00022946"/>
    </source>
</evidence>
<dbReference type="PANTHER" id="PTHR11748">
    <property type="entry name" value="D-LACTATE DEHYDROGENASE"/>
    <property type="match status" value="1"/>
</dbReference>
<dbReference type="NCBIfam" id="NF008369">
    <property type="entry name" value="PRK11168.1"/>
    <property type="match status" value="1"/>
</dbReference>
<dbReference type="InterPro" id="IPR009051">
    <property type="entry name" value="Helical_ferredxn"/>
</dbReference>
<evidence type="ECO:0000259" key="11">
    <source>
        <dbReference type="PROSITE" id="PS51379"/>
    </source>
</evidence>
<dbReference type="InterPro" id="IPR016166">
    <property type="entry name" value="FAD-bd_PCMH"/>
</dbReference>
<gene>
    <name evidence="13" type="ordered locus">Flexsi_1320</name>
</gene>
<feature type="domain" description="FAD-binding PCMH-type" evidence="12">
    <location>
        <begin position="37"/>
        <end position="258"/>
    </location>
</feature>
<evidence type="ECO:0000313" key="13">
    <source>
        <dbReference type="EMBL" id="AEI14971.1"/>
    </source>
</evidence>
<evidence type="ECO:0000256" key="2">
    <source>
        <dbReference type="ARBA" id="ARBA00008000"/>
    </source>
</evidence>
<dbReference type="Gene3D" id="3.30.70.2190">
    <property type="match status" value="1"/>
</dbReference>
<keyword evidence="14" id="KW-1185">Reference proteome</keyword>
<reference evidence="13 14" key="1">
    <citation type="journal article" date="2011" name="Stand. Genomic Sci.">
        <title>Genome sequence of the moderately thermophilic halophile Flexistipes sinusarabici strain (MAS10).</title>
        <authorList>
            <person name="Lapidus A."/>
            <person name="Chertkov O."/>
            <person name="Nolan M."/>
            <person name="Lucas S."/>
            <person name="Hammon N."/>
            <person name="Deshpande S."/>
            <person name="Cheng J.F."/>
            <person name="Tapia R."/>
            <person name="Han C."/>
            <person name="Goodwin L."/>
            <person name="Pitluck S."/>
            <person name="Liolios K."/>
            <person name="Pagani I."/>
            <person name="Ivanova N."/>
            <person name="Huntemann M."/>
            <person name="Mavromatis K."/>
            <person name="Mikhailova N."/>
            <person name="Pati A."/>
            <person name="Chen A."/>
            <person name="Palaniappan K."/>
            <person name="Land M."/>
            <person name="Hauser L."/>
            <person name="Brambilla E.M."/>
            <person name="Rohde M."/>
            <person name="Abt B."/>
            <person name="Spring S."/>
            <person name="Goker M."/>
            <person name="Bristow J."/>
            <person name="Eisen J.A."/>
            <person name="Markowitz V."/>
            <person name="Hugenholtz P."/>
            <person name="Kyrpides N.C."/>
            <person name="Klenk H.P."/>
            <person name="Woyke T."/>
        </authorList>
    </citation>
    <scope>NUCLEOTIDE SEQUENCE [LARGE SCALE GENOMIC DNA]</scope>
    <source>
        <strain evidence="14">DSM 4947 / MAS 10</strain>
    </source>
</reference>
<evidence type="ECO:0000313" key="14">
    <source>
        <dbReference type="Proteomes" id="UP000006621"/>
    </source>
</evidence>
<dbReference type="STRING" id="717231.Flexsi_1320"/>
<dbReference type="Pfam" id="PF13183">
    <property type="entry name" value="Fer4_8"/>
    <property type="match status" value="1"/>
</dbReference>
<name>F8E7I4_FLESM</name>
<evidence type="ECO:0000256" key="1">
    <source>
        <dbReference type="ARBA" id="ARBA00001974"/>
    </source>
</evidence>
<dbReference type="SUPFAM" id="SSF56176">
    <property type="entry name" value="FAD-binding/transporter-associated domain-like"/>
    <property type="match status" value="1"/>
</dbReference>
<keyword evidence="9" id="KW-0411">Iron-sulfur</keyword>
<dbReference type="GO" id="GO:0046872">
    <property type="term" value="F:metal ion binding"/>
    <property type="evidence" value="ECO:0007669"/>
    <property type="project" value="UniProtKB-KW"/>
</dbReference>
<dbReference type="SUPFAM" id="SSF46548">
    <property type="entry name" value="alpha-helical ferredoxin"/>
    <property type="match status" value="1"/>
</dbReference>
<evidence type="ECO:0000256" key="4">
    <source>
        <dbReference type="ARBA" id="ARBA00022723"/>
    </source>
</evidence>
<dbReference type="PROSITE" id="PS00198">
    <property type="entry name" value="4FE4S_FER_1"/>
    <property type="match status" value="1"/>
</dbReference>
<evidence type="ECO:0000256" key="3">
    <source>
        <dbReference type="ARBA" id="ARBA00022630"/>
    </source>
</evidence>
<dbReference type="KEGG" id="fsi:Flexsi_1320"/>